<evidence type="ECO:0000313" key="3">
    <source>
        <dbReference type="EMBL" id="TNB48389.1"/>
    </source>
</evidence>
<evidence type="ECO:0000256" key="1">
    <source>
        <dbReference type="ARBA" id="ARBA00022729"/>
    </source>
</evidence>
<comment type="caution">
    <text evidence="3">The sequence shown here is derived from an EMBL/GenBank/DDBJ whole genome shotgun (WGS) entry which is preliminary data.</text>
</comment>
<dbReference type="PANTHER" id="PTHR30006:SF2">
    <property type="entry name" value="ABC TRANSPORTER SUBSTRATE-BINDING PROTEIN"/>
    <property type="match status" value="1"/>
</dbReference>
<reference evidence="3 4" key="1">
    <citation type="submission" date="2019-05" db="EMBL/GenBank/DDBJ databases">
        <authorList>
            <person name="Lee S.D."/>
        </authorList>
    </citation>
    <scope>NUCLEOTIDE SEQUENCE [LARGE SCALE GENOMIC DNA]</scope>
    <source>
        <strain evidence="3 4">GH2-6</strain>
    </source>
</reference>
<dbReference type="SUPFAM" id="SSF53850">
    <property type="entry name" value="Periplasmic binding protein-like II"/>
    <property type="match status" value="1"/>
</dbReference>
<dbReference type="GO" id="GO:0030288">
    <property type="term" value="C:outer membrane-bounded periplasmic space"/>
    <property type="evidence" value="ECO:0007669"/>
    <property type="project" value="TreeGrafter"/>
</dbReference>
<keyword evidence="4" id="KW-1185">Reference proteome</keyword>
<reference evidence="3 4" key="2">
    <citation type="submission" date="2019-06" db="EMBL/GenBank/DDBJ databases">
        <title>Martelella lutilitoris sp. nov., isolated from a tidal mudflat.</title>
        <authorList>
            <person name="Kim Y.-J."/>
        </authorList>
    </citation>
    <scope>NUCLEOTIDE SEQUENCE [LARGE SCALE GENOMIC DNA]</scope>
    <source>
        <strain evidence="3 4">GH2-6</strain>
    </source>
</reference>
<protein>
    <submittedName>
        <fullName evidence="3">Extracellular solute-binding protein</fullName>
    </submittedName>
</protein>
<dbReference type="Proteomes" id="UP000307874">
    <property type="component" value="Unassembled WGS sequence"/>
</dbReference>
<keyword evidence="2" id="KW-0574">Periplasm</keyword>
<proteinExistence type="predicted"/>
<keyword evidence="1" id="KW-0732">Signal</keyword>
<dbReference type="Pfam" id="PF13416">
    <property type="entry name" value="SBP_bac_8"/>
    <property type="match status" value="1"/>
</dbReference>
<dbReference type="GO" id="GO:0030975">
    <property type="term" value="F:thiamine binding"/>
    <property type="evidence" value="ECO:0007669"/>
    <property type="project" value="TreeGrafter"/>
</dbReference>
<dbReference type="EMBL" id="VCLB01000004">
    <property type="protein sequence ID" value="TNB48389.1"/>
    <property type="molecule type" value="Genomic_DNA"/>
</dbReference>
<dbReference type="InterPro" id="IPR006059">
    <property type="entry name" value="SBP"/>
</dbReference>
<dbReference type="AlphaFoldDB" id="A0A5C4JUU3"/>
<dbReference type="OrthoDB" id="9766989at2"/>
<dbReference type="GO" id="GO:0015888">
    <property type="term" value="P:thiamine transport"/>
    <property type="evidence" value="ECO:0007669"/>
    <property type="project" value="TreeGrafter"/>
</dbReference>
<dbReference type="GO" id="GO:0030976">
    <property type="term" value="F:thiamine pyrophosphate binding"/>
    <property type="evidence" value="ECO:0007669"/>
    <property type="project" value="TreeGrafter"/>
</dbReference>
<sequence>MKRQFLPFNWFRESRSSADLFLTHGKRPTCPRPGFQPIRQNKGNWNIMLKKLTTALLAGAIGLPAAGAFAADDYSGHTLVVGVWGGDIERLLRENVAEPIEEETGASVEFVLGGTGDRMARIYAEKDNPTMDVAFLNMYEAPQALSDGIVLPPDPETDMYKAIWDGMNNGCYAMSLVGLGIAYNKNIVSEAPEWEDMWDPEYNGMIAVAQYPGSEGDGLIGVAARLAGADEHDPDAAFEKLQGLKPIAMTYTNLDEIFAMMDAGEVAMAPMISGYVLSALKEHPDIGFSFPSDPGPVLVRDMLCLVKDSPEPELAKMFAEKALGVANQTDYAEQIFFGPTNSMVELSEEASADVIDTPEEVESLVQLDWPYVIGERSDWTQRWNKELLEQ</sequence>
<gene>
    <name evidence="3" type="ORF">FF124_08660</name>
</gene>
<name>A0A5C4JUU3_9HYPH</name>
<evidence type="ECO:0000313" key="4">
    <source>
        <dbReference type="Proteomes" id="UP000307874"/>
    </source>
</evidence>
<dbReference type="PANTHER" id="PTHR30006">
    <property type="entry name" value="THIAMINE-BINDING PERIPLASMIC PROTEIN-RELATED"/>
    <property type="match status" value="1"/>
</dbReference>
<dbReference type="Gene3D" id="3.40.190.10">
    <property type="entry name" value="Periplasmic binding protein-like II"/>
    <property type="match status" value="2"/>
</dbReference>
<accession>A0A5C4JUU3</accession>
<evidence type="ECO:0000256" key="2">
    <source>
        <dbReference type="ARBA" id="ARBA00022764"/>
    </source>
</evidence>
<organism evidence="3 4">
    <name type="scientific">Martelella lutilitoris</name>
    <dbReference type="NCBI Taxonomy" id="2583532"/>
    <lineage>
        <taxon>Bacteria</taxon>
        <taxon>Pseudomonadati</taxon>
        <taxon>Pseudomonadota</taxon>
        <taxon>Alphaproteobacteria</taxon>
        <taxon>Hyphomicrobiales</taxon>
        <taxon>Aurantimonadaceae</taxon>
        <taxon>Martelella</taxon>
    </lineage>
</organism>